<feature type="transmembrane region" description="Helical" evidence="1">
    <location>
        <begin position="114"/>
        <end position="146"/>
    </location>
</feature>
<name>A0A1W6N6A5_9PROT</name>
<protein>
    <submittedName>
        <fullName evidence="2">Uncharacterized protein</fullName>
    </submittedName>
</protein>
<feature type="transmembrane region" description="Helical" evidence="1">
    <location>
        <begin position="158"/>
        <end position="187"/>
    </location>
</feature>
<evidence type="ECO:0000256" key="1">
    <source>
        <dbReference type="SAM" id="Phobius"/>
    </source>
</evidence>
<evidence type="ECO:0000313" key="2">
    <source>
        <dbReference type="EMBL" id="ARN85407.1"/>
    </source>
</evidence>
<organism evidence="2 3">
    <name type="scientific">Candidatus Nucleicultrix amoebiphila FS5</name>
    <dbReference type="NCBI Taxonomy" id="1414854"/>
    <lineage>
        <taxon>Bacteria</taxon>
        <taxon>Pseudomonadati</taxon>
        <taxon>Pseudomonadota</taxon>
        <taxon>Alphaproteobacteria</taxon>
        <taxon>Holosporales</taxon>
        <taxon>Candidatus Nucleicultricaceae</taxon>
        <taxon>Candidatus Nucleicultrix</taxon>
    </lineage>
</organism>
<keyword evidence="1" id="KW-0472">Membrane</keyword>
<keyword evidence="3" id="KW-1185">Reference proteome</keyword>
<sequence length="277" mass="30631">MSRFNIIECTRETFISFFKNLKGLFPLLLQFVIIGILLNVVVAYGFTGKFFLTDFSRYGAPKESIDLLELAGIITYSLFMALVALPMHIALSRQIVLDELPQTNLLATIATKRYWLYILATLKVFFATLGLMVVFGGVLTGVYFGLKILLGITLSLPIMIALAILLFLPFIFFLASSFLYTPLLAALDGDGYLSTSWKLTQGYRFKIAITLILTILMTLVLYIPIALLIGLLAFSLALVAPEAVNAIQVLQTLFSTMTGLLPIAMAAVTYKKIAREV</sequence>
<gene>
    <name evidence="2" type="ORF">GQ61_09050</name>
</gene>
<feature type="transmembrane region" description="Helical" evidence="1">
    <location>
        <begin position="24"/>
        <end position="47"/>
    </location>
</feature>
<feature type="transmembrane region" description="Helical" evidence="1">
    <location>
        <begin position="246"/>
        <end position="270"/>
    </location>
</feature>
<accession>A0A1W6N6A5</accession>
<keyword evidence="1" id="KW-0812">Transmembrane</keyword>
<feature type="transmembrane region" description="Helical" evidence="1">
    <location>
        <begin position="207"/>
        <end position="240"/>
    </location>
</feature>
<evidence type="ECO:0000313" key="3">
    <source>
        <dbReference type="Proteomes" id="UP000237351"/>
    </source>
</evidence>
<dbReference type="EMBL" id="CP008743">
    <property type="protein sequence ID" value="ARN85407.1"/>
    <property type="molecule type" value="Genomic_DNA"/>
</dbReference>
<dbReference type="RefSeq" id="WP_085784975.1">
    <property type="nucleotide sequence ID" value="NZ_CP008743.1"/>
</dbReference>
<dbReference type="KEGG" id="naf:GQ61_09050"/>
<dbReference type="Proteomes" id="UP000237351">
    <property type="component" value="Chromosome"/>
</dbReference>
<keyword evidence="1" id="KW-1133">Transmembrane helix</keyword>
<dbReference type="AlphaFoldDB" id="A0A1W6N6A5"/>
<reference evidence="2 3" key="1">
    <citation type="submission" date="2014-06" db="EMBL/GenBank/DDBJ databases">
        <title>The genome of the endonuclear symbiont Nucleicultrix amoebiphila.</title>
        <authorList>
            <person name="Schulz F."/>
            <person name="Horn M."/>
        </authorList>
    </citation>
    <scope>NUCLEOTIDE SEQUENCE [LARGE SCALE GENOMIC DNA]</scope>
    <source>
        <strain evidence="2 3">FS5</strain>
    </source>
</reference>
<proteinExistence type="predicted"/>
<feature type="transmembrane region" description="Helical" evidence="1">
    <location>
        <begin position="67"/>
        <end position="85"/>
    </location>
</feature>